<dbReference type="Gene3D" id="1.20.1530.20">
    <property type="match status" value="1"/>
</dbReference>
<evidence type="ECO:0000256" key="4">
    <source>
        <dbReference type="ARBA" id="ARBA00022989"/>
    </source>
</evidence>
<evidence type="ECO:0000313" key="9">
    <source>
        <dbReference type="Proteomes" id="UP001165082"/>
    </source>
</evidence>
<dbReference type="PANTHER" id="PTHR10361:SF28">
    <property type="entry name" value="P3 PROTEIN-RELATED"/>
    <property type="match status" value="1"/>
</dbReference>
<feature type="transmembrane region" description="Helical" evidence="7">
    <location>
        <begin position="227"/>
        <end position="246"/>
    </location>
</feature>
<dbReference type="Proteomes" id="UP001165082">
    <property type="component" value="Unassembled WGS sequence"/>
</dbReference>
<keyword evidence="4 7" id="KW-1133">Transmembrane helix</keyword>
<gene>
    <name evidence="8" type="ORF">TrRE_jg3556</name>
</gene>
<keyword evidence="9" id="KW-1185">Reference proteome</keyword>
<feature type="transmembrane region" description="Helical" evidence="7">
    <location>
        <begin position="194"/>
        <end position="215"/>
    </location>
</feature>
<name>A0A9W7FBJ2_9STRA</name>
<comment type="subcellular location">
    <subcellularLocation>
        <location evidence="1">Membrane</location>
        <topology evidence="1">Multi-pass membrane protein</topology>
    </subcellularLocation>
</comment>
<keyword evidence="5 7" id="KW-0472">Membrane</keyword>
<feature type="transmembrane region" description="Helical" evidence="7">
    <location>
        <begin position="166"/>
        <end position="182"/>
    </location>
</feature>
<dbReference type="InterPro" id="IPR004710">
    <property type="entry name" value="Bilac:Na_transpt"/>
</dbReference>
<dbReference type="InterPro" id="IPR002657">
    <property type="entry name" value="BilAc:Na_symport/Acr3"/>
</dbReference>
<keyword evidence="3 7" id="KW-0812">Transmembrane</keyword>
<dbReference type="GO" id="GO:0008508">
    <property type="term" value="F:bile acid:sodium symporter activity"/>
    <property type="evidence" value="ECO:0007669"/>
    <property type="project" value="TreeGrafter"/>
</dbReference>
<dbReference type="Pfam" id="PF01758">
    <property type="entry name" value="SBF"/>
    <property type="match status" value="1"/>
</dbReference>
<dbReference type="PANTHER" id="PTHR10361">
    <property type="entry name" value="SODIUM-BILE ACID COTRANSPORTER"/>
    <property type="match status" value="1"/>
</dbReference>
<evidence type="ECO:0000256" key="1">
    <source>
        <dbReference type="ARBA" id="ARBA00004141"/>
    </source>
</evidence>
<proteinExistence type="inferred from homology"/>
<feature type="transmembrane region" description="Helical" evidence="7">
    <location>
        <begin position="266"/>
        <end position="286"/>
    </location>
</feature>
<dbReference type="OrthoDB" id="203097at2759"/>
<feature type="region of interest" description="Disordered" evidence="6">
    <location>
        <begin position="293"/>
        <end position="332"/>
    </location>
</feature>
<feature type="transmembrane region" description="Helical" evidence="7">
    <location>
        <begin position="38"/>
        <end position="57"/>
    </location>
</feature>
<evidence type="ECO:0000256" key="6">
    <source>
        <dbReference type="SAM" id="MobiDB-lite"/>
    </source>
</evidence>
<organism evidence="8 9">
    <name type="scientific">Triparma retinervis</name>
    <dbReference type="NCBI Taxonomy" id="2557542"/>
    <lineage>
        <taxon>Eukaryota</taxon>
        <taxon>Sar</taxon>
        <taxon>Stramenopiles</taxon>
        <taxon>Ochrophyta</taxon>
        <taxon>Bolidophyceae</taxon>
        <taxon>Parmales</taxon>
        <taxon>Triparmaceae</taxon>
        <taxon>Triparma</taxon>
    </lineage>
</organism>
<comment type="similarity">
    <text evidence="2">Belongs to the bile acid:sodium symporter (BASS) (TC 2.A.28) family.</text>
</comment>
<evidence type="ECO:0000256" key="3">
    <source>
        <dbReference type="ARBA" id="ARBA00022692"/>
    </source>
</evidence>
<evidence type="ECO:0000256" key="7">
    <source>
        <dbReference type="SAM" id="Phobius"/>
    </source>
</evidence>
<evidence type="ECO:0000256" key="2">
    <source>
        <dbReference type="ARBA" id="ARBA00006528"/>
    </source>
</evidence>
<dbReference type="InterPro" id="IPR038770">
    <property type="entry name" value="Na+/solute_symporter_sf"/>
</dbReference>
<comment type="caution">
    <text evidence="8">The sequence shown here is derived from an EMBL/GenBank/DDBJ whole genome shotgun (WGS) entry which is preliminary data.</text>
</comment>
<reference evidence="8" key="1">
    <citation type="submission" date="2022-07" db="EMBL/GenBank/DDBJ databases">
        <title>Genome analysis of Parmales, a sister group of diatoms, reveals the evolutionary specialization of diatoms from phago-mixotrophs to photoautotrophs.</title>
        <authorList>
            <person name="Ban H."/>
            <person name="Sato S."/>
            <person name="Yoshikawa S."/>
            <person name="Kazumasa Y."/>
            <person name="Nakamura Y."/>
            <person name="Ichinomiya M."/>
            <person name="Saitoh K."/>
            <person name="Sato N."/>
            <person name="Blanc-Mathieu R."/>
            <person name="Endo H."/>
            <person name="Kuwata A."/>
            <person name="Ogata H."/>
        </authorList>
    </citation>
    <scope>NUCLEOTIDE SEQUENCE</scope>
</reference>
<feature type="transmembrane region" description="Helical" evidence="7">
    <location>
        <begin position="6"/>
        <end position="26"/>
    </location>
</feature>
<dbReference type="GO" id="GO:0016020">
    <property type="term" value="C:membrane"/>
    <property type="evidence" value="ECO:0007669"/>
    <property type="project" value="UniProtKB-SubCell"/>
</dbReference>
<sequence>MADTLQILMIGVVFFLMLGLGSTVRTSDLTAIKSNPKAPLIGFISQFILMPLCAFALAKAVNVTDAQGLSMVLIGCTPGGSTSNLFTYFSRGDLPLSIAMTVISNAAAFFMMPLLLLIYSPAFTSDDIEIPYAQIFLGLLVVLFPVAIGMVILAKKPDVAAKLEKFASVLGALFILAAIVAGCMQNPDLFTSGWKLWFCSIVMLPFAASFGYGLSTLAKLPKKQRRTIALETGIQNTTLTIAIIILSYPTSDTDPSKEKLQEDVLAFPLMFSLFLVLSACVISFIFNRISRGEEEEEGGEGDEKKRGAEGVHGWGGSKMATSTVGVGGAVSS</sequence>
<evidence type="ECO:0000256" key="5">
    <source>
        <dbReference type="ARBA" id="ARBA00023136"/>
    </source>
</evidence>
<dbReference type="AlphaFoldDB" id="A0A9W7FBJ2"/>
<evidence type="ECO:0000313" key="8">
    <source>
        <dbReference type="EMBL" id="GMI09134.1"/>
    </source>
</evidence>
<accession>A0A9W7FBJ2</accession>
<feature type="transmembrane region" description="Helical" evidence="7">
    <location>
        <begin position="96"/>
        <end position="120"/>
    </location>
</feature>
<feature type="transmembrane region" description="Helical" evidence="7">
    <location>
        <begin position="132"/>
        <end position="154"/>
    </location>
</feature>
<protein>
    <submittedName>
        <fullName evidence="8">Uncharacterized protein</fullName>
    </submittedName>
</protein>
<dbReference type="EMBL" id="BRXZ01000298">
    <property type="protein sequence ID" value="GMI09134.1"/>
    <property type="molecule type" value="Genomic_DNA"/>
</dbReference>